<dbReference type="Proteomes" id="UP000465306">
    <property type="component" value="Unassembled WGS sequence"/>
</dbReference>
<dbReference type="EMBL" id="BLKU01000002">
    <property type="protein sequence ID" value="GFG63504.1"/>
    <property type="molecule type" value="Genomic_DNA"/>
</dbReference>
<name>A0ABQ1BIK8_9MYCO</name>
<proteinExistence type="predicted"/>
<accession>A0ABQ1BIK8</accession>
<protein>
    <submittedName>
        <fullName evidence="1">Uncharacterized protein</fullName>
    </submittedName>
</protein>
<comment type="caution">
    <text evidence="1">The sequence shown here is derived from an EMBL/GenBank/DDBJ whole genome shotgun (WGS) entry which is preliminary data.</text>
</comment>
<reference evidence="1 2" key="1">
    <citation type="journal article" date="2019" name="Emerg. Microbes Infect.">
        <title>Comprehensive subspecies identification of 175 nontuberculous mycobacteria species based on 7547 genomic profiles.</title>
        <authorList>
            <person name="Matsumoto Y."/>
            <person name="Kinjo T."/>
            <person name="Motooka D."/>
            <person name="Nabeya D."/>
            <person name="Jung N."/>
            <person name="Uechi K."/>
            <person name="Horii T."/>
            <person name="Iida T."/>
            <person name="Fujita J."/>
            <person name="Nakamura S."/>
        </authorList>
    </citation>
    <scope>NUCLEOTIDE SEQUENCE [LARGE SCALE GENOMIC DNA]</scope>
    <source>
        <strain evidence="1 2">JCM 13573</strain>
    </source>
</reference>
<organism evidence="1 2">
    <name type="scientific">Mycobacterium kubicae</name>
    <dbReference type="NCBI Taxonomy" id="120959"/>
    <lineage>
        <taxon>Bacteria</taxon>
        <taxon>Bacillati</taxon>
        <taxon>Actinomycetota</taxon>
        <taxon>Actinomycetes</taxon>
        <taxon>Mycobacteriales</taxon>
        <taxon>Mycobacteriaceae</taxon>
        <taxon>Mycobacterium</taxon>
        <taxon>Mycobacterium simiae complex</taxon>
    </lineage>
</organism>
<gene>
    <name evidence="1" type="ORF">MKUB_09940</name>
</gene>
<keyword evidence="2" id="KW-1185">Reference proteome</keyword>
<evidence type="ECO:0000313" key="1">
    <source>
        <dbReference type="EMBL" id="GFG63504.1"/>
    </source>
</evidence>
<sequence>MMTFAAPAAKAQKSMASVTVTGPSLQRAVRRPMLIRVWLVFKGAAADAVARGVDMAIPGVSLVALVRALARAESRASSVSHARRGAQR</sequence>
<evidence type="ECO:0000313" key="2">
    <source>
        <dbReference type="Proteomes" id="UP000465306"/>
    </source>
</evidence>